<evidence type="ECO:0000259" key="6">
    <source>
        <dbReference type="PROSITE" id="PS51198"/>
    </source>
</evidence>
<dbReference type="Proteomes" id="UP000681162">
    <property type="component" value="Unassembled WGS sequence"/>
</dbReference>
<dbReference type="InterPro" id="IPR027417">
    <property type="entry name" value="P-loop_NTPase"/>
</dbReference>
<dbReference type="RefSeq" id="WP_212939707.1">
    <property type="nucleotide sequence ID" value="NZ_BORR01000007.1"/>
</dbReference>
<name>A0A919XR27_9BACL</name>
<feature type="domain" description="UvrD-like helicase ATP-binding" evidence="6">
    <location>
        <begin position="210"/>
        <end position="638"/>
    </location>
</feature>
<dbReference type="EMBL" id="BORR01000007">
    <property type="protein sequence ID" value="GIO37444.1"/>
    <property type="molecule type" value="Genomic_DNA"/>
</dbReference>
<evidence type="ECO:0000256" key="5">
    <source>
        <dbReference type="PROSITE-ProRule" id="PRU00560"/>
    </source>
</evidence>
<accession>A0A919XR27</accession>
<evidence type="ECO:0000313" key="7">
    <source>
        <dbReference type="EMBL" id="GIO37444.1"/>
    </source>
</evidence>
<organism evidence="7 8">
    <name type="scientific">Paenibacillus antibioticophila</name>
    <dbReference type="NCBI Taxonomy" id="1274374"/>
    <lineage>
        <taxon>Bacteria</taxon>
        <taxon>Bacillati</taxon>
        <taxon>Bacillota</taxon>
        <taxon>Bacilli</taxon>
        <taxon>Bacillales</taxon>
        <taxon>Paenibacillaceae</taxon>
        <taxon>Paenibacillus</taxon>
    </lineage>
</organism>
<dbReference type="GO" id="GO:0005524">
    <property type="term" value="F:ATP binding"/>
    <property type="evidence" value="ECO:0007669"/>
    <property type="project" value="UniProtKB-UniRule"/>
</dbReference>
<keyword evidence="8" id="KW-1185">Reference proteome</keyword>
<dbReference type="NCBIfam" id="NF041464">
    <property type="entry name" value="HelD_BACSU"/>
    <property type="match status" value="2"/>
</dbReference>
<evidence type="ECO:0000256" key="1">
    <source>
        <dbReference type="ARBA" id="ARBA00022741"/>
    </source>
</evidence>
<dbReference type="PROSITE" id="PS51198">
    <property type="entry name" value="UVRD_HELICASE_ATP_BIND"/>
    <property type="match status" value="1"/>
</dbReference>
<keyword evidence="1 5" id="KW-0547">Nucleotide-binding</keyword>
<dbReference type="Gene3D" id="3.40.50.300">
    <property type="entry name" value="P-loop containing nucleotide triphosphate hydrolases"/>
    <property type="match status" value="3"/>
</dbReference>
<keyword evidence="3 5" id="KW-0347">Helicase</keyword>
<reference evidence="7 8" key="1">
    <citation type="submission" date="2021-03" db="EMBL/GenBank/DDBJ databases">
        <title>Antimicrobial resistance genes in bacteria isolated from Japanese honey, and their potential for conferring macrolide and lincosamide resistance in the American foulbrood pathogen Paenibacillus larvae.</title>
        <authorList>
            <person name="Okamoto M."/>
            <person name="Kumagai M."/>
            <person name="Kanamori H."/>
            <person name="Takamatsu D."/>
        </authorList>
    </citation>
    <scope>NUCLEOTIDE SEQUENCE [LARGE SCALE GENOMIC DNA]</scope>
    <source>
        <strain evidence="7 8">J41TS12</strain>
    </source>
</reference>
<feature type="binding site" evidence="5">
    <location>
        <begin position="231"/>
        <end position="238"/>
    </location>
    <ligand>
        <name>ATP</name>
        <dbReference type="ChEBI" id="CHEBI:30616"/>
    </ligand>
</feature>
<dbReference type="InterPro" id="IPR000212">
    <property type="entry name" value="DNA_helicase_UvrD/REP"/>
</dbReference>
<dbReference type="InterPro" id="IPR014016">
    <property type="entry name" value="UvrD-like_ATP-bd"/>
</dbReference>
<evidence type="ECO:0000256" key="2">
    <source>
        <dbReference type="ARBA" id="ARBA00022801"/>
    </source>
</evidence>
<dbReference type="InterPro" id="IPR027785">
    <property type="entry name" value="UvrD-like_helicase_C"/>
</dbReference>
<protein>
    <submittedName>
        <fullName evidence="7">DNA helicase</fullName>
    </submittedName>
</protein>
<dbReference type="GO" id="GO:0043138">
    <property type="term" value="F:3'-5' DNA helicase activity"/>
    <property type="evidence" value="ECO:0007669"/>
    <property type="project" value="TreeGrafter"/>
</dbReference>
<dbReference type="GO" id="GO:0003677">
    <property type="term" value="F:DNA binding"/>
    <property type="evidence" value="ECO:0007669"/>
    <property type="project" value="InterPro"/>
</dbReference>
<sequence>MESNEWQLEQKRLDEVRDKLRKRIAKLEPEVAGLGDQAADIRKRFWEEVTINTSTDEDFEETFHTINQQSALLAERERGHRLLLQQCRNMKRLLPSPYFGRIDFHEDGLGFTEQIYIGVSSFIEEDGLSFLIYDWRTPIASLYYDHSPGRAAYTTPGGVIEGTMELKRQFQIQNGQIRNLFDASETIGDELLQQVLGKGADSQMKTIVATIQKEQNAIIRNEKSRMLIVQGAAGSGKTSAALQRVAYLLYKHRQTIKADQIVLFSPNPMFSSYISTVLPELGEENMQQATFQEYLDYWLGTSLKSEDPFDQMEYVLTAQSEVGYEARVQGIRYKASEDFLKALVHYGRWLGQEGMQFHGIQLRERELLTGEQIRSQFYSYDRSLPLRNRVILLQEWLLKELSALERQEREASWVEDELNYLDKEQYAEVFGMLHKDREVLDLAEQYATVYEKLSKKRREDEGDFDFAQKEEELLRIQVSKEYFMPLRKIVKKLGFIDFKGIYGQLFVEEAAYLMRTNGSAVPPLWDDICRQSREALEQNLLLYEDATPYLFVKELIEGVRTNTEIRHVFVDEGQDYSPFQYEYLKKLFPRARMTVLGDFGQAIFMQSTSLDAEDSPLISLFGEADTELIRLVRSYRSTKEIVEFTRAMLPGGDEIMPFERHGSKPVLAKVHRKEERERQIRADIASLQAEGFDSIAVITKTAAESREAYEALRSYGAEGLRHVTKETPVFEKGVMVIPVYLAKGVEFDAVLLYDASPQAYAQENERKLLYTACTRAMHRLYLYTTGDWSPFVETLSAGLYEDVSR</sequence>
<gene>
    <name evidence="7" type="primary">uvrD_3</name>
    <name evidence="7" type="ORF">J41TS12_23050</name>
</gene>
<dbReference type="SUPFAM" id="SSF52540">
    <property type="entry name" value="P-loop containing nucleoside triphosphate hydrolases"/>
    <property type="match status" value="1"/>
</dbReference>
<evidence type="ECO:0000313" key="8">
    <source>
        <dbReference type="Proteomes" id="UP000681162"/>
    </source>
</evidence>
<dbReference type="AlphaFoldDB" id="A0A919XR27"/>
<proteinExistence type="predicted"/>
<dbReference type="Pfam" id="PF00580">
    <property type="entry name" value="UvrD-helicase"/>
    <property type="match status" value="1"/>
</dbReference>
<dbReference type="Pfam" id="PF13538">
    <property type="entry name" value="UvrD_C_2"/>
    <property type="match status" value="1"/>
</dbReference>
<dbReference type="GO" id="GO:0000725">
    <property type="term" value="P:recombinational repair"/>
    <property type="evidence" value="ECO:0007669"/>
    <property type="project" value="TreeGrafter"/>
</dbReference>
<dbReference type="InterPro" id="IPR048228">
    <property type="entry name" value="HelD_bacillota"/>
</dbReference>
<dbReference type="PANTHER" id="PTHR11070">
    <property type="entry name" value="UVRD / RECB / PCRA DNA HELICASE FAMILY MEMBER"/>
    <property type="match status" value="1"/>
</dbReference>
<dbReference type="GO" id="GO:0016787">
    <property type="term" value="F:hydrolase activity"/>
    <property type="evidence" value="ECO:0007669"/>
    <property type="project" value="UniProtKB-UniRule"/>
</dbReference>
<evidence type="ECO:0000256" key="4">
    <source>
        <dbReference type="ARBA" id="ARBA00022840"/>
    </source>
</evidence>
<dbReference type="GO" id="GO:0005829">
    <property type="term" value="C:cytosol"/>
    <property type="evidence" value="ECO:0007669"/>
    <property type="project" value="TreeGrafter"/>
</dbReference>
<comment type="caution">
    <text evidence="7">The sequence shown here is derived from an EMBL/GenBank/DDBJ whole genome shotgun (WGS) entry which is preliminary data.</text>
</comment>
<dbReference type="PANTHER" id="PTHR11070:SF17">
    <property type="entry name" value="DNA HELICASE IV"/>
    <property type="match status" value="1"/>
</dbReference>
<keyword evidence="4 5" id="KW-0067">ATP-binding</keyword>
<keyword evidence="2 5" id="KW-0378">Hydrolase</keyword>
<evidence type="ECO:0000256" key="3">
    <source>
        <dbReference type="ARBA" id="ARBA00022806"/>
    </source>
</evidence>